<dbReference type="InterPro" id="IPR036056">
    <property type="entry name" value="Fibrinogen-like_C"/>
</dbReference>
<dbReference type="Gene3D" id="3.90.215.10">
    <property type="entry name" value="Gamma Fibrinogen, chain A, domain 1"/>
    <property type="match status" value="1"/>
</dbReference>
<dbReference type="PANTHER" id="PTHR22803">
    <property type="entry name" value="MANNOSE, PHOSPHOLIPASE, LECTIN RECEPTOR RELATED"/>
    <property type="match status" value="1"/>
</dbReference>
<dbReference type="NCBIfam" id="NF040941">
    <property type="entry name" value="GGGWT_bact"/>
    <property type="match status" value="1"/>
</dbReference>
<keyword evidence="5" id="KW-1185">Reference proteome</keyword>
<feature type="domain" description="Fibrinogen C-terminal" evidence="4">
    <location>
        <begin position="298"/>
        <end position="349"/>
    </location>
</feature>
<feature type="domain" description="C-type lectin" evidence="3">
    <location>
        <begin position="33"/>
        <end position="147"/>
    </location>
</feature>
<name>A0A914W842_9BILA</name>
<dbReference type="SUPFAM" id="SSF56436">
    <property type="entry name" value="C-type lectin-like"/>
    <property type="match status" value="2"/>
</dbReference>
<dbReference type="SUPFAM" id="SSF56496">
    <property type="entry name" value="Fibrinogen C-terminal domain-like"/>
    <property type="match status" value="1"/>
</dbReference>
<proteinExistence type="predicted"/>
<evidence type="ECO:0000313" key="6">
    <source>
        <dbReference type="WBParaSite" id="PSAMB.scaffold3386size27196.g21537.t1"/>
    </source>
</evidence>
<accession>A0A914W842</accession>
<dbReference type="CDD" id="cd00037">
    <property type="entry name" value="CLECT"/>
    <property type="match status" value="1"/>
</dbReference>
<feature type="domain" description="C-type lectin" evidence="3">
    <location>
        <begin position="176"/>
        <end position="301"/>
    </location>
</feature>
<dbReference type="AlphaFoldDB" id="A0A914W842"/>
<dbReference type="InterPro" id="IPR016187">
    <property type="entry name" value="CTDL_fold"/>
</dbReference>
<dbReference type="PROSITE" id="PS50041">
    <property type="entry name" value="C_TYPE_LECTIN_2"/>
    <property type="match status" value="2"/>
</dbReference>
<dbReference type="Pfam" id="PF00147">
    <property type="entry name" value="Fibrinogen_C"/>
    <property type="match status" value="1"/>
</dbReference>
<evidence type="ECO:0000256" key="1">
    <source>
        <dbReference type="SAM" id="MobiDB-lite"/>
    </source>
</evidence>
<organism evidence="5 6">
    <name type="scientific">Plectus sambesii</name>
    <dbReference type="NCBI Taxonomy" id="2011161"/>
    <lineage>
        <taxon>Eukaryota</taxon>
        <taxon>Metazoa</taxon>
        <taxon>Ecdysozoa</taxon>
        <taxon>Nematoda</taxon>
        <taxon>Chromadorea</taxon>
        <taxon>Plectida</taxon>
        <taxon>Plectina</taxon>
        <taxon>Plectoidea</taxon>
        <taxon>Plectidae</taxon>
        <taxon>Plectus</taxon>
    </lineage>
</organism>
<dbReference type="SMART" id="SM00034">
    <property type="entry name" value="CLECT"/>
    <property type="match status" value="2"/>
</dbReference>
<reference evidence="6" key="1">
    <citation type="submission" date="2022-11" db="UniProtKB">
        <authorList>
            <consortium name="WormBaseParasite"/>
        </authorList>
    </citation>
    <scope>IDENTIFICATION</scope>
</reference>
<feature type="signal peptide" evidence="2">
    <location>
        <begin position="1"/>
        <end position="21"/>
    </location>
</feature>
<protein>
    <submittedName>
        <fullName evidence="6">Uncharacterized protein</fullName>
    </submittedName>
</protein>
<feature type="region of interest" description="Disordered" evidence="1">
    <location>
        <begin position="354"/>
        <end position="392"/>
    </location>
</feature>
<dbReference type="PROSITE" id="PS51406">
    <property type="entry name" value="FIBRINOGEN_C_2"/>
    <property type="match status" value="1"/>
</dbReference>
<evidence type="ECO:0000259" key="4">
    <source>
        <dbReference type="PROSITE" id="PS51406"/>
    </source>
</evidence>
<dbReference type="InterPro" id="IPR014716">
    <property type="entry name" value="Fibrinogen_a/b/g_C_1"/>
</dbReference>
<evidence type="ECO:0000313" key="5">
    <source>
        <dbReference type="Proteomes" id="UP000887566"/>
    </source>
</evidence>
<dbReference type="InterPro" id="IPR001304">
    <property type="entry name" value="C-type_lectin-like"/>
</dbReference>
<dbReference type="Gene3D" id="3.10.100.10">
    <property type="entry name" value="Mannose-Binding Protein A, subunit A"/>
    <property type="match status" value="2"/>
</dbReference>
<dbReference type="Proteomes" id="UP000887566">
    <property type="component" value="Unplaced"/>
</dbReference>
<evidence type="ECO:0000259" key="3">
    <source>
        <dbReference type="PROSITE" id="PS50041"/>
    </source>
</evidence>
<feature type="chain" id="PRO_5037332905" evidence="2">
    <location>
        <begin position="22"/>
        <end position="453"/>
    </location>
</feature>
<dbReference type="InterPro" id="IPR050111">
    <property type="entry name" value="C-type_lectin/snaclec_domain"/>
</dbReference>
<dbReference type="Pfam" id="PF00059">
    <property type="entry name" value="Lectin_C"/>
    <property type="match status" value="2"/>
</dbReference>
<keyword evidence="2" id="KW-0732">Signal</keyword>
<evidence type="ECO:0000256" key="2">
    <source>
        <dbReference type="SAM" id="SignalP"/>
    </source>
</evidence>
<dbReference type="InterPro" id="IPR016186">
    <property type="entry name" value="C-type_lectin-like/link_sf"/>
</dbReference>
<sequence length="453" mass="49891">MFSAKDISLFVLLCFCQTSKAVDVSTPHQCQPQGGKCFTVILEQKLNWNDAEYYCEKNFLNGHLTSLHSAFDGAITSAWLPFLSTDPWFGAIRIGNGPFQYSDGSPLDYTNWTPGEPTHNCAQFCHSTGNTGGIKCQQGKWRTAVCENSSAQFICEYGNYSIYTPPTVVQRSWNPSNGKYFALVIGSVTWLEAEQYCENQLQSGTIATLASLTDVSDTTITATLLQHPSVYGNLWIGAYAYDDGPFQWTDRNKFSYTNWAPGQPSSRPNGCVQVCQKTDSSCTQGKWTIVPCETTLSFICESLAADCHELHQKNSDLPSGVYMLGPRSTAPFSAYCDMETDGGGWTVFQSPPHSVPAPSDGAGLANGERRSNLGTPGHLLDSDMNLPRPRPPPTRRVDLRLCTFNARSLCANSQLSLLMDECQRVKFDVIGLSETKRKEPLTATWRDGSGVFL</sequence>
<dbReference type="InterPro" id="IPR002181">
    <property type="entry name" value="Fibrinogen_a/b/g_C_dom"/>
</dbReference>
<dbReference type="WBParaSite" id="PSAMB.scaffold3386size27196.g21537.t1">
    <property type="protein sequence ID" value="PSAMB.scaffold3386size27196.g21537.t1"/>
    <property type="gene ID" value="PSAMB.scaffold3386size27196.g21537"/>
</dbReference>